<dbReference type="OrthoDB" id="312811at2157"/>
<dbReference type="Gene3D" id="1.10.3720.10">
    <property type="entry name" value="MetI-like"/>
    <property type="match status" value="1"/>
</dbReference>
<dbReference type="HOGENOM" id="CLU_028518_10_0_2"/>
<sequence>MRKMKAGFAILLIYVLLALISPHVIPVEDVKNWNYKTYWLKNPRMAPPEWVNLFGKSLPPTGNLREEKPGEYVYNFHYDQPPQDILIIPPANWSGFVEVTVLTPDGKKVTLYSGTITGITSTGKAFFTVFDLARQMGVNDDISDMIVKGEGLKILFFRKEGDEWVPVKGKYTFRVNASSKITLRVVGRTYGPLGTDSDGRDIAVIFLGGLPQTLVIVFLTALTTVLLGTATGLFGALSGKLGALVEGFAKVSSMLPLVPAMILLVPILGSVSYYGTIEISTGAFVFALSLLLFGKVSQNVRTITMTELSKEHILASKAVGGSELWILRRHVLKAVLPYAVSQLILTAAKVIAIISILGFFNVNFGFNWGELLAMVVTQRAIYNGAWWMVLPVGVAITVIAIALLLIKSEVEERFINPWESL</sequence>
<keyword evidence="3 5" id="KW-1133">Transmembrane helix</keyword>
<dbReference type="SUPFAM" id="SSF161098">
    <property type="entry name" value="MetI-like"/>
    <property type="match status" value="1"/>
</dbReference>
<accession>W8NV13</accession>
<dbReference type="KEGG" id="tnu:BD01_1406"/>
<evidence type="ECO:0000256" key="2">
    <source>
        <dbReference type="ARBA" id="ARBA00022692"/>
    </source>
</evidence>
<organism evidence="7 8">
    <name type="scientific">Thermococcus nautili</name>
    <dbReference type="NCBI Taxonomy" id="195522"/>
    <lineage>
        <taxon>Archaea</taxon>
        <taxon>Methanobacteriati</taxon>
        <taxon>Methanobacteriota</taxon>
        <taxon>Thermococci</taxon>
        <taxon>Thermococcales</taxon>
        <taxon>Thermococcaceae</taxon>
        <taxon>Thermococcus</taxon>
    </lineage>
</organism>
<evidence type="ECO:0000313" key="7">
    <source>
        <dbReference type="EMBL" id="AHL23017.1"/>
    </source>
</evidence>
<feature type="transmembrane region" description="Helical" evidence="5">
    <location>
        <begin position="248"/>
        <end position="267"/>
    </location>
</feature>
<feature type="transmembrane region" description="Helical" evidence="5">
    <location>
        <begin position="214"/>
        <end position="236"/>
    </location>
</feature>
<dbReference type="eggNOG" id="arCOG00749">
    <property type="taxonomic scope" value="Archaea"/>
</dbReference>
<keyword evidence="5" id="KW-0813">Transport</keyword>
<dbReference type="GO" id="GO:0055085">
    <property type="term" value="P:transmembrane transport"/>
    <property type="evidence" value="ECO:0007669"/>
    <property type="project" value="InterPro"/>
</dbReference>
<feature type="domain" description="ABC transmembrane type-1" evidence="6">
    <location>
        <begin position="210"/>
        <end position="407"/>
    </location>
</feature>
<evidence type="ECO:0000259" key="6">
    <source>
        <dbReference type="PROSITE" id="PS50928"/>
    </source>
</evidence>
<feature type="transmembrane region" description="Helical" evidence="5">
    <location>
        <begin position="273"/>
        <end position="293"/>
    </location>
</feature>
<protein>
    <submittedName>
        <fullName evidence="7">ABC-type dipeptide/oligopeptide/nickel transport systems, permease components</fullName>
    </submittedName>
</protein>
<evidence type="ECO:0000256" key="5">
    <source>
        <dbReference type="RuleBase" id="RU363032"/>
    </source>
</evidence>
<feature type="transmembrane region" description="Helical" evidence="5">
    <location>
        <begin position="335"/>
        <end position="360"/>
    </location>
</feature>
<comment type="subcellular location">
    <subcellularLocation>
        <location evidence="5">Cell membrane</location>
        <topology evidence="5">Multi-pass membrane protein</topology>
    </subcellularLocation>
    <subcellularLocation>
        <location evidence="1">Membrane</location>
        <topology evidence="1">Multi-pass membrane protein</topology>
    </subcellularLocation>
</comment>
<dbReference type="RefSeq" id="WP_042691194.1">
    <property type="nucleotide sequence ID" value="NZ_CP007264.1"/>
</dbReference>
<gene>
    <name evidence="7" type="ORF">BD01_1406</name>
</gene>
<dbReference type="AlphaFoldDB" id="W8NV13"/>
<dbReference type="PANTHER" id="PTHR43839">
    <property type="entry name" value="OPPC IN A BINDING PROTEIN-DEPENDENT TRANSPORT SYSTEM"/>
    <property type="match status" value="1"/>
</dbReference>
<dbReference type="EMBL" id="CP007264">
    <property type="protein sequence ID" value="AHL23017.1"/>
    <property type="molecule type" value="Genomic_DNA"/>
</dbReference>
<proteinExistence type="inferred from homology"/>
<keyword evidence="8" id="KW-1185">Reference proteome</keyword>
<keyword evidence="2 5" id="KW-0812">Transmembrane</keyword>
<dbReference type="PANTHER" id="PTHR43839:SF1">
    <property type="entry name" value="OPPC IN A BINDING PROTEIN-DEPENDENT TRANSPORT SYSTEM"/>
    <property type="match status" value="1"/>
</dbReference>
<evidence type="ECO:0000256" key="4">
    <source>
        <dbReference type="ARBA" id="ARBA00023136"/>
    </source>
</evidence>
<comment type="similarity">
    <text evidence="5">Belongs to the binding-protein-dependent transport system permease family.</text>
</comment>
<evidence type="ECO:0000313" key="8">
    <source>
        <dbReference type="Proteomes" id="UP000019434"/>
    </source>
</evidence>
<dbReference type="STRING" id="195522.BD01_1406"/>
<dbReference type="Proteomes" id="UP000019434">
    <property type="component" value="Chromosome"/>
</dbReference>
<dbReference type="PROSITE" id="PS50928">
    <property type="entry name" value="ABC_TM1"/>
    <property type="match status" value="1"/>
</dbReference>
<evidence type="ECO:0000256" key="1">
    <source>
        <dbReference type="ARBA" id="ARBA00004141"/>
    </source>
</evidence>
<name>W8NV13_9EURY</name>
<dbReference type="CDD" id="cd06261">
    <property type="entry name" value="TM_PBP2"/>
    <property type="match status" value="1"/>
</dbReference>
<dbReference type="GeneID" id="24958875"/>
<dbReference type="GO" id="GO:0005886">
    <property type="term" value="C:plasma membrane"/>
    <property type="evidence" value="ECO:0007669"/>
    <property type="project" value="UniProtKB-SubCell"/>
</dbReference>
<evidence type="ECO:0000256" key="3">
    <source>
        <dbReference type="ARBA" id="ARBA00022989"/>
    </source>
</evidence>
<reference evidence="7 8" key="1">
    <citation type="submission" date="2014-02" db="EMBL/GenBank/DDBJ databases">
        <title>Genome Sequence of an Hyperthermophilic Archaeon, Thermococcus nautili 30-1, producing viral vesicles.</title>
        <authorList>
            <person name="Oberto J."/>
            <person name="Gaudin M."/>
            <person name="Cossu M."/>
            <person name="Gorlas A."/>
            <person name="Slesarev A."/>
            <person name="Marguet E."/>
            <person name="Forterre P."/>
        </authorList>
    </citation>
    <scope>NUCLEOTIDE SEQUENCE [LARGE SCALE GENOMIC DNA]</scope>
    <source>
        <strain evidence="7 8">30-1</strain>
    </source>
</reference>
<dbReference type="Pfam" id="PF00528">
    <property type="entry name" value="BPD_transp_1"/>
    <property type="match status" value="1"/>
</dbReference>
<dbReference type="InterPro" id="IPR000515">
    <property type="entry name" value="MetI-like"/>
</dbReference>
<feature type="transmembrane region" description="Helical" evidence="5">
    <location>
        <begin position="380"/>
        <end position="406"/>
    </location>
</feature>
<dbReference type="InterPro" id="IPR035906">
    <property type="entry name" value="MetI-like_sf"/>
</dbReference>
<keyword evidence="4 5" id="KW-0472">Membrane</keyword>